<evidence type="ECO:0000313" key="4">
    <source>
        <dbReference type="Proteomes" id="UP000028782"/>
    </source>
</evidence>
<dbReference type="PRINTS" id="PR00081">
    <property type="entry name" value="GDHRDH"/>
</dbReference>
<evidence type="ECO:0000256" key="2">
    <source>
        <dbReference type="ARBA" id="ARBA00023002"/>
    </source>
</evidence>
<dbReference type="InterPro" id="IPR002347">
    <property type="entry name" value="SDR_fam"/>
</dbReference>
<dbReference type="Gene3D" id="3.40.50.720">
    <property type="entry name" value="NAD(P)-binding Rossmann-like Domain"/>
    <property type="match status" value="1"/>
</dbReference>
<dbReference type="SUPFAM" id="SSF51735">
    <property type="entry name" value="NAD(P)-binding Rossmann-fold domains"/>
    <property type="match status" value="1"/>
</dbReference>
<reference evidence="3 4" key="1">
    <citation type="journal article" date="2014" name="Genome Announc.">
        <title>Complete Genome Sequence of Polychlorinated Biphenyl Degrader Comamonas testosteroni TK102 (NBRC 109938).</title>
        <authorList>
            <person name="Fukuda K."/>
            <person name="Hosoyama A."/>
            <person name="Tsuchikane K."/>
            <person name="Ohji S."/>
            <person name="Yamazoe A."/>
            <person name="Fujita N."/>
            <person name="Shintani M."/>
            <person name="Kimbara K."/>
        </authorList>
    </citation>
    <scope>NUCLEOTIDE SEQUENCE [LARGE SCALE GENOMIC DNA]</scope>
    <source>
        <strain evidence="3">TK102</strain>
    </source>
</reference>
<dbReference type="PANTHER" id="PTHR24321:SF14">
    <property type="entry name" value="SHORT-CHAIN TYPE DEHYDROGENASE_REDUCTASE BLR2146-RELATED"/>
    <property type="match status" value="1"/>
</dbReference>
<dbReference type="AlphaFoldDB" id="A0A076PYW2"/>
<accession>A0A076PYW2</accession>
<dbReference type="InterPro" id="IPR020904">
    <property type="entry name" value="Sc_DH/Rdtase_CS"/>
</dbReference>
<dbReference type="PANTHER" id="PTHR24321">
    <property type="entry name" value="DEHYDROGENASES, SHORT CHAIN"/>
    <property type="match status" value="1"/>
</dbReference>
<dbReference type="FunFam" id="3.40.50.720:FF:000084">
    <property type="entry name" value="Short-chain dehydrogenase reductase"/>
    <property type="match status" value="1"/>
</dbReference>
<dbReference type="PROSITE" id="PS00061">
    <property type="entry name" value="ADH_SHORT"/>
    <property type="match status" value="1"/>
</dbReference>
<evidence type="ECO:0000313" key="3">
    <source>
        <dbReference type="EMBL" id="AIJ48562.1"/>
    </source>
</evidence>
<dbReference type="GO" id="GO:0016491">
    <property type="term" value="F:oxidoreductase activity"/>
    <property type="evidence" value="ECO:0007669"/>
    <property type="project" value="UniProtKB-KW"/>
</dbReference>
<gene>
    <name evidence="3" type="ORF">O987_22380</name>
</gene>
<dbReference type="PRINTS" id="PR00080">
    <property type="entry name" value="SDRFAMILY"/>
</dbReference>
<dbReference type="InterPro" id="IPR036291">
    <property type="entry name" value="NAD(P)-bd_dom_sf"/>
</dbReference>
<dbReference type="KEGG" id="ctes:O987_22380"/>
<dbReference type="GeneID" id="69561623"/>
<dbReference type="HOGENOM" id="CLU_010194_1_0_4"/>
<comment type="similarity">
    <text evidence="1">Belongs to the short-chain dehydrogenases/reductases (SDR) family.</text>
</comment>
<name>A0A076PYW2_COMTE</name>
<sequence>MSERKLDGKVAIVTGAGAGLGAECARSLGRHGARVAVVDINLEGAQSVAAEIEAGGGKALAIRTDLTSEEGVAAMVSAVLGHFGRIDVLHNNAAALDPAQRAGDRDVCNVDLAAWDKAMNVNARGAMLCCKHAIPHMLQAGGGSIIFATSGFGLLGDATLTAYAASKAALMALARSVAAQYGKEGIRSNAIMIGFVLNEHAQKGVPQEIKQILLDQHLTPQLGSPKQIADVVSFLASDESSFITGAVIPVDGGFTSHAPSMVPMREFFARMGSNKL</sequence>
<organism evidence="3 4">
    <name type="scientific">Comamonas testosteroni TK102</name>
    <dbReference type="NCBI Taxonomy" id="1392005"/>
    <lineage>
        <taxon>Bacteria</taxon>
        <taxon>Pseudomonadati</taxon>
        <taxon>Pseudomonadota</taxon>
        <taxon>Betaproteobacteria</taxon>
        <taxon>Burkholderiales</taxon>
        <taxon>Comamonadaceae</taxon>
        <taxon>Comamonas</taxon>
    </lineage>
</organism>
<evidence type="ECO:0008006" key="5">
    <source>
        <dbReference type="Google" id="ProtNLM"/>
    </source>
</evidence>
<dbReference type="RefSeq" id="WP_034379760.1">
    <property type="nucleotide sequence ID" value="NZ_CP006704.1"/>
</dbReference>
<keyword evidence="2" id="KW-0560">Oxidoreductase</keyword>
<dbReference type="Pfam" id="PF13561">
    <property type="entry name" value="adh_short_C2"/>
    <property type="match status" value="1"/>
</dbReference>
<evidence type="ECO:0000256" key="1">
    <source>
        <dbReference type="ARBA" id="ARBA00006484"/>
    </source>
</evidence>
<protein>
    <recommendedName>
        <fullName evidence="5">Short-chain dehydrogenase</fullName>
    </recommendedName>
</protein>
<dbReference type="Proteomes" id="UP000028782">
    <property type="component" value="Chromosome"/>
</dbReference>
<dbReference type="EMBL" id="CP006704">
    <property type="protein sequence ID" value="AIJ48562.1"/>
    <property type="molecule type" value="Genomic_DNA"/>
</dbReference>
<proteinExistence type="inferred from homology"/>